<evidence type="ECO:0000256" key="1">
    <source>
        <dbReference type="SAM" id="MobiDB-lite"/>
    </source>
</evidence>
<dbReference type="AlphaFoldDB" id="A0A0N4ZAP4"/>
<reference evidence="3" key="1">
    <citation type="submission" date="2017-02" db="UniProtKB">
        <authorList>
            <consortium name="WormBaseParasite"/>
        </authorList>
    </citation>
    <scope>IDENTIFICATION</scope>
</reference>
<dbReference type="Proteomes" id="UP000038045">
    <property type="component" value="Unplaced"/>
</dbReference>
<name>A0A0N4ZAP4_PARTI</name>
<accession>A0A0N4ZAP4</accession>
<feature type="region of interest" description="Disordered" evidence="1">
    <location>
        <begin position="641"/>
        <end position="755"/>
    </location>
</feature>
<protein>
    <submittedName>
        <fullName evidence="3">NAD-specific glutamate dehydrogenase</fullName>
    </submittedName>
</protein>
<feature type="compositionally biased region" description="Gly residues" evidence="1">
    <location>
        <begin position="946"/>
        <end position="957"/>
    </location>
</feature>
<organism evidence="2 3">
    <name type="scientific">Parastrongyloides trichosuri</name>
    <name type="common">Possum-specific nematode worm</name>
    <dbReference type="NCBI Taxonomy" id="131310"/>
    <lineage>
        <taxon>Eukaryota</taxon>
        <taxon>Metazoa</taxon>
        <taxon>Ecdysozoa</taxon>
        <taxon>Nematoda</taxon>
        <taxon>Chromadorea</taxon>
        <taxon>Rhabditida</taxon>
        <taxon>Tylenchina</taxon>
        <taxon>Panagrolaimomorpha</taxon>
        <taxon>Strongyloidoidea</taxon>
        <taxon>Strongyloididae</taxon>
        <taxon>Parastrongyloides</taxon>
    </lineage>
</organism>
<evidence type="ECO:0000313" key="2">
    <source>
        <dbReference type="Proteomes" id="UP000038045"/>
    </source>
</evidence>
<dbReference type="WBParaSite" id="PTRK_0000454800.1">
    <property type="protein sequence ID" value="PTRK_0000454800.1"/>
    <property type="gene ID" value="PTRK_0000454800"/>
</dbReference>
<keyword evidence="2" id="KW-1185">Reference proteome</keyword>
<feature type="compositionally biased region" description="Basic and acidic residues" evidence="1">
    <location>
        <begin position="8"/>
        <end position="21"/>
    </location>
</feature>
<sequence length="1259" mass="131038">DVQAGHVDGQHVHRHPADDRPHLACDEDLSLGAVGPQYAVGVAGAAGRHARGPFRLVTLRIADRFACRHVAHLHRLGDQAGDGGDFFMGTTFRAAAVQADAGAHDVEGEVWAQEAAARVGEGARHAGIALDRRGEGVALGAVQRVRRLVGAGQVGHHQFEALERFRRVLDAETQPVHAGVQLQGAGAAACRLPGLKLGRVVDDGPQVRGLKHGCAIAVAAVQNVDDRLGPDGLAQTHALGRAGDEEGARALGHQSTRHGGGAQAVAVGLHDRIDGTAGHGFERAIVVGERVQIDVKGGGSKGGGGHEGGYRPLLGRRYRVLLQGFHIVILGLDPRIGLSAGATLEKGGRALRSILGSSPRMTEIGAWGAENGARRGEGRRRALLRDIRIGAAVAAVVGQVAEAGGVGIERQAHEADGAVTLLADDDLGLVLQAVHVFLPLQVFFGALARLGAAQVVAFSVHEHDAVGVLLDRARFPQVGELGTLVLPVFHLTRELRQGDDRAVEFLGQGLERARDLGNFLHPVFLAVVAGGDELEVVDHDQVQTVFHPLQPARARRQLGDGQAAGGVDVERAFADLDGGVADLAEVRGVDLALAQLVRGHARRIGQNTHGQLFGAHFQRVEGDDAAVDGLAPAFRRWSARPAGPAGYGPRSRRTGAGERARRNGCRAVGPTGARTRRCRTSASPTGPVPPPGCGAWTTPARGRGRNHRAEGRKRSSTSSIAIGAPCVRRGRGRGRGQSPAPVDGRGKPLSDQCGSPVNEAAVEAVRREVGEGEGAGGIVLPQALARILVQDVVGADRDGDAIIEAVAGLDIGHQGVAQLQVGGFGRAGGQNVAIAGQAEGAAQTLRLPVGLEDDLPRRRAFFETGDRLTPEQGGRRRQDARLRHRRLGHLEVVDVARQREVQAVADRGFGAITGHDIQAGRLGVDPVDEEARRRGAIGGQQVEDGLGVGPRRGGRAAGQGFRQNDPVLHVDLVAVDGQFERPATEDEAQRIVDRGFGLQRRAAQRQTHVADRGIGAGLIGDVVDVEDGGLGVILLLQAGRAEACRQGAPDGEVRVEVVAAGDLARDIVAEVRIVLVTQGAGQGQVFDDLAFQIQIDADVAAVLVDFIAGREAGEAARAPAQGRPACAQDGAAGVGGFFAGADLVGFAARFQTDSDVQRTGPAQVELARGVGAEHQLAVFQRTGLERGLAVDPIGRVHGVFGAELDLVRAVAQVDVDVPAARFAAQAACGGPVGGVGQDVGQVAVRILAPGAIVRVLGVV</sequence>
<proteinExistence type="predicted"/>
<feature type="region of interest" description="Disordered" evidence="1">
    <location>
        <begin position="1"/>
        <end position="21"/>
    </location>
</feature>
<evidence type="ECO:0000313" key="3">
    <source>
        <dbReference type="WBParaSite" id="PTRK_0000454800.1"/>
    </source>
</evidence>
<feature type="region of interest" description="Disordered" evidence="1">
    <location>
        <begin position="941"/>
        <end position="961"/>
    </location>
</feature>